<organism evidence="6 7">
    <name type="scientific">Strigamia maritima</name>
    <name type="common">European centipede</name>
    <name type="synonym">Geophilus maritimus</name>
    <dbReference type="NCBI Taxonomy" id="126957"/>
    <lineage>
        <taxon>Eukaryota</taxon>
        <taxon>Metazoa</taxon>
        <taxon>Ecdysozoa</taxon>
        <taxon>Arthropoda</taxon>
        <taxon>Myriapoda</taxon>
        <taxon>Chilopoda</taxon>
        <taxon>Pleurostigmophora</taxon>
        <taxon>Geophilomorpha</taxon>
        <taxon>Linotaeniidae</taxon>
        <taxon>Strigamia</taxon>
    </lineage>
</organism>
<feature type="region of interest" description="Disordered" evidence="4">
    <location>
        <begin position="533"/>
        <end position="617"/>
    </location>
</feature>
<dbReference type="InterPro" id="IPR013083">
    <property type="entry name" value="Znf_RING/FYVE/PHD"/>
</dbReference>
<feature type="compositionally biased region" description="Basic and acidic residues" evidence="4">
    <location>
        <begin position="556"/>
        <end position="565"/>
    </location>
</feature>
<dbReference type="EnsemblMetazoa" id="SMAR007860-RA">
    <property type="protein sequence ID" value="SMAR007860-PA"/>
    <property type="gene ID" value="SMAR007860"/>
</dbReference>
<dbReference type="InterPro" id="IPR049439">
    <property type="entry name" value="TRAFD1-XIAF1_Znf"/>
</dbReference>
<protein>
    <recommendedName>
        <fullName evidence="5">TRAFD1/XAF1 zinc finger domain-containing protein</fullName>
    </recommendedName>
</protein>
<dbReference type="Pfam" id="PF21366">
    <property type="entry name" value="TRAFD1-XIAF1_ZnF"/>
    <property type="match status" value="1"/>
</dbReference>
<feature type="region of interest" description="Disordered" evidence="4">
    <location>
        <begin position="171"/>
        <end position="214"/>
    </location>
</feature>
<feature type="region of interest" description="Disordered" evidence="4">
    <location>
        <begin position="408"/>
        <end position="475"/>
    </location>
</feature>
<dbReference type="PANTHER" id="PTHR16295:SF10">
    <property type="entry name" value="EXPRESSED PROTEIN"/>
    <property type="match status" value="1"/>
</dbReference>
<feature type="compositionally biased region" description="Basic and acidic residues" evidence="4">
    <location>
        <begin position="126"/>
        <end position="138"/>
    </location>
</feature>
<dbReference type="InterPro" id="IPR051986">
    <property type="entry name" value="Innate_Immune_Apopt_Reg"/>
</dbReference>
<keyword evidence="1" id="KW-0479">Metal-binding</keyword>
<evidence type="ECO:0000259" key="5">
    <source>
        <dbReference type="Pfam" id="PF21366"/>
    </source>
</evidence>
<evidence type="ECO:0000313" key="6">
    <source>
        <dbReference type="EnsemblMetazoa" id="SMAR007860-PA"/>
    </source>
</evidence>
<feature type="compositionally biased region" description="Polar residues" evidence="4">
    <location>
        <begin position="637"/>
        <end position="647"/>
    </location>
</feature>
<dbReference type="PhylomeDB" id="T1J2R2"/>
<dbReference type="HOGENOM" id="CLU_411817_0_0_1"/>
<dbReference type="Gene3D" id="3.30.40.10">
    <property type="entry name" value="Zinc/RING finger domain, C3HC4 (zinc finger)"/>
    <property type="match status" value="1"/>
</dbReference>
<dbReference type="GO" id="GO:0005739">
    <property type="term" value="C:mitochondrion"/>
    <property type="evidence" value="ECO:0007669"/>
    <property type="project" value="TreeGrafter"/>
</dbReference>
<reference evidence="6" key="2">
    <citation type="submission" date="2015-02" db="UniProtKB">
        <authorList>
            <consortium name="EnsemblMetazoa"/>
        </authorList>
    </citation>
    <scope>IDENTIFICATION</scope>
</reference>
<evidence type="ECO:0000256" key="3">
    <source>
        <dbReference type="ARBA" id="ARBA00022833"/>
    </source>
</evidence>
<dbReference type="AlphaFoldDB" id="T1J2R2"/>
<sequence>MADETQQCPNCKKEISEKNFTMHVLHCQRNFSVCKRCNDVFPVNELKEHLETAHKKIKCHQCNEELENYKIEDHDACCPKRLVQCLYCELDVFCDELNEHESYCGSRTELCAVCNQYIMLRDQRTHEAAGHPPVDKKTNTNNNRFSPLRNDITADNLLSIPINYTKKTNVDSDLYGTRQSPSKRNNDMPQVNTSFPVDWKKPEKTSISDAEADSESQANIDRLIAYQFQEMDDDAAPGLGGFVHQALFSDGVRPTSPLPSDFFSRNSDYVWNNEPDDDFFNPNPDVLNHENILPRIRNASGTDTFIPEDGLPCEFCGELYPADLLIQHESGCCPDIAHGFRPEDCIDDHQPKQTLFEPISKITKNEITVIMLVCKHCLESFPEEILLQHEELCPKNPEIAAEEFLRDLNSPTVPPKPPPRRFSDVSVNSTKSKVHQCPSSVASSKPVNQGTKPPADRNFSEIFPSANRSRSNRHDSLAPANRISQVSSTPNPNVNSFNAAVYPKYGLDAAQHGANAATSTLAANLPRPLPYWEKDYGENKNTNVTKPKSSSSFLQDMKHNLRRTSDPSNLVTGAKPKSSSESPKPDSSKGNKIWAPVRQQAAEKNSGNYVPTYCKSNDGRLEDAYHRFLVQRRAQYGANNPQRSSLQPRLKQTGAVPKTTKKSSSEE</sequence>
<name>T1J2R2_STRMM</name>
<dbReference type="GO" id="GO:0008270">
    <property type="term" value="F:zinc ion binding"/>
    <property type="evidence" value="ECO:0007669"/>
    <property type="project" value="UniProtKB-KW"/>
</dbReference>
<accession>T1J2R2</accession>
<dbReference type="eggNOG" id="ENOG502QQRU">
    <property type="taxonomic scope" value="Eukaryota"/>
</dbReference>
<dbReference type="PANTHER" id="PTHR16295">
    <property type="entry name" value="TRAF-TYPE ZINC FINGER PROTEIN-RELATED"/>
    <property type="match status" value="1"/>
</dbReference>
<keyword evidence="2" id="KW-0863">Zinc-finger</keyword>
<reference evidence="7" key="1">
    <citation type="submission" date="2011-05" db="EMBL/GenBank/DDBJ databases">
        <authorList>
            <person name="Richards S.R."/>
            <person name="Qu J."/>
            <person name="Jiang H."/>
            <person name="Jhangiani S.N."/>
            <person name="Agravi P."/>
            <person name="Goodspeed R."/>
            <person name="Gross S."/>
            <person name="Mandapat C."/>
            <person name="Jackson L."/>
            <person name="Mathew T."/>
            <person name="Pu L."/>
            <person name="Thornton R."/>
            <person name="Saada N."/>
            <person name="Wilczek-Boney K.B."/>
            <person name="Lee S."/>
            <person name="Kovar C."/>
            <person name="Wu Y."/>
            <person name="Scherer S.E."/>
            <person name="Worley K.C."/>
            <person name="Muzny D.M."/>
            <person name="Gibbs R."/>
        </authorList>
    </citation>
    <scope>NUCLEOTIDE SEQUENCE</scope>
    <source>
        <strain evidence="7">Brora</strain>
    </source>
</reference>
<proteinExistence type="predicted"/>
<feature type="compositionally biased region" description="Polar residues" evidence="4">
    <location>
        <begin position="177"/>
        <end position="195"/>
    </location>
</feature>
<keyword evidence="3" id="KW-0862">Zinc</keyword>
<evidence type="ECO:0000256" key="1">
    <source>
        <dbReference type="ARBA" id="ARBA00022723"/>
    </source>
</evidence>
<feature type="compositionally biased region" description="Polar residues" evidence="4">
    <location>
        <begin position="425"/>
        <end position="451"/>
    </location>
</feature>
<keyword evidence="7" id="KW-1185">Reference proteome</keyword>
<dbReference type="EMBL" id="JH431806">
    <property type="status" value="NOT_ANNOTATED_CDS"/>
    <property type="molecule type" value="Genomic_DNA"/>
</dbReference>
<dbReference type="Proteomes" id="UP000014500">
    <property type="component" value="Unassembled WGS sequence"/>
</dbReference>
<dbReference type="STRING" id="126957.T1J2R2"/>
<feature type="region of interest" description="Disordered" evidence="4">
    <location>
        <begin position="126"/>
        <end position="148"/>
    </location>
</feature>
<feature type="compositionally biased region" description="Polar residues" evidence="4">
    <location>
        <begin position="539"/>
        <end position="554"/>
    </location>
</feature>
<feature type="domain" description="TRAFD1/XAF1 zinc finger" evidence="5">
    <location>
        <begin position="96"/>
        <end position="127"/>
    </location>
</feature>
<feature type="region of interest" description="Disordered" evidence="4">
    <location>
        <begin position="634"/>
        <end position="667"/>
    </location>
</feature>
<evidence type="ECO:0000256" key="4">
    <source>
        <dbReference type="SAM" id="MobiDB-lite"/>
    </source>
</evidence>
<evidence type="ECO:0000256" key="2">
    <source>
        <dbReference type="ARBA" id="ARBA00022771"/>
    </source>
</evidence>
<evidence type="ECO:0000313" key="7">
    <source>
        <dbReference type="Proteomes" id="UP000014500"/>
    </source>
</evidence>